<proteinExistence type="predicted"/>
<reference evidence="1 2" key="1">
    <citation type="journal article" date="2019" name="Nat. Ecol. Evol.">
        <title>Megaphylogeny resolves global patterns of mushroom evolution.</title>
        <authorList>
            <person name="Varga T."/>
            <person name="Krizsan K."/>
            <person name="Foldi C."/>
            <person name="Dima B."/>
            <person name="Sanchez-Garcia M."/>
            <person name="Sanchez-Ramirez S."/>
            <person name="Szollosi G.J."/>
            <person name="Szarkandi J.G."/>
            <person name="Papp V."/>
            <person name="Albert L."/>
            <person name="Andreopoulos W."/>
            <person name="Angelini C."/>
            <person name="Antonin V."/>
            <person name="Barry K.W."/>
            <person name="Bougher N.L."/>
            <person name="Buchanan P."/>
            <person name="Buyck B."/>
            <person name="Bense V."/>
            <person name="Catcheside P."/>
            <person name="Chovatia M."/>
            <person name="Cooper J."/>
            <person name="Damon W."/>
            <person name="Desjardin D."/>
            <person name="Finy P."/>
            <person name="Geml J."/>
            <person name="Haridas S."/>
            <person name="Hughes K."/>
            <person name="Justo A."/>
            <person name="Karasinski D."/>
            <person name="Kautmanova I."/>
            <person name="Kiss B."/>
            <person name="Kocsube S."/>
            <person name="Kotiranta H."/>
            <person name="LaButti K.M."/>
            <person name="Lechner B.E."/>
            <person name="Liimatainen K."/>
            <person name="Lipzen A."/>
            <person name="Lukacs Z."/>
            <person name="Mihaltcheva S."/>
            <person name="Morgado L.N."/>
            <person name="Niskanen T."/>
            <person name="Noordeloos M.E."/>
            <person name="Ohm R.A."/>
            <person name="Ortiz-Santana B."/>
            <person name="Ovrebo C."/>
            <person name="Racz N."/>
            <person name="Riley R."/>
            <person name="Savchenko A."/>
            <person name="Shiryaev A."/>
            <person name="Soop K."/>
            <person name="Spirin V."/>
            <person name="Szebenyi C."/>
            <person name="Tomsovsky M."/>
            <person name="Tulloss R.E."/>
            <person name="Uehling J."/>
            <person name="Grigoriev I.V."/>
            <person name="Vagvolgyi C."/>
            <person name="Papp T."/>
            <person name="Martin F.M."/>
            <person name="Miettinen O."/>
            <person name="Hibbett D.S."/>
            <person name="Nagy L.G."/>
        </authorList>
    </citation>
    <scope>NUCLEOTIDE SEQUENCE [LARGE SCALE GENOMIC DNA]</scope>
    <source>
        <strain evidence="1 2">NL-1719</strain>
    </source>
</reference>
<name>A0ACD3B9T5_9AGAR</name>
<keyword evidence="2" id="KW-1185">Reference proteome</keyword>
<accession>A0ACD3B9T5</accession>
<sequence>MDFAISSMCSRTSWYSLEMRLDQSSLYRILDNSEMKRLDDITINRPKRSSIFVSGSLDMAMFLDLIHSVPCSYAARPALRISLIFIMSMISLDVLVMTRILDSARHSAWNLGIRDFNSNCDPLLAVQIFSLLALLIDPCSRFALRFDLLLLLGSFFFLCLRISCHPLVFCLCASVHVSQQTWIPQTDRSLFAYRLKAAEADSFDLCAGFALRFYLTQSSTTLWLDMTPCQLDSTTATVPTLVSSRLPGLVLDYATRLLSISSLVADVLDETEKATSTPPKPTRSHLSVSKILFDICLISALRFHGVKTETCRSFSTIAVITCEALRFLSNLPIFFGYATRFLPTLLSLLGLITLELSSMAQKQQTDLSSVPQAKSISIFRFKSSVSYHPL</sequence>
<evidence type="ECO:0000313" key="2">
    <source>
        <dbReference type="Proteomes" id="UP000308600"/>
    </source>
</evidence>
<gene>
    <name evidence="1" type="ORF">BDN72DRAFT_152236</name>
</gene>
<evidence type="ECO:0000313" key="1">
    <source>
        <dbReference type="EMBL" id="TFK73762.1"/>
    </source>
</evidence>
<dbReference type="Proteomes" id="UP000308600">
    <property type="component" value="Unassembled WGS sequence"/>
</dbReference>
<organism evidence="1 2">
    <name type="scientific">Pluteus cervinus</name>
    <dbReference type="NCBI Taxonomy" id="181527"/>
    <lineage>
        <taxon>Eukaryota</taxon>
        <taxon>Fungi</taxon>
        <taxon>Dikarya</taxon>
        <taxon>Basidiomycota</taxon>
        <taxon>Agaricomycotina</taxon>
        <taxon>Agaricomycetes</taxon>
        <taxon>Agaricomycetidae</taxon>
        <taxon>Agaricales</taxon>
        <taxon>Pluteineae</taxon>
        <taxon>Pluteaceae</taxon>
        <taxon>Pluteus</taxon>
    </lineage>
</organism>
<protein>
    <submittedName>
        <fullName evidence="1">Uncharacterized protein</fullName>
    </submittedName>
</protein>
<dbReference type="EMBL" id="ML208273">
    <property type="protein sequence ID" value="TFK73762.1"/>
    <property type="molecule type" value="Genomic_DNA"/>
</dbReference>